<dbReference type="GO" id="GO:0043758">
    <property type="term" value="F:acetate-CoA ligase (ADP-forming) activity"/>
    <property type="evidence" value="ECO:0007669"/>
    <property type="project" value="InterPro"/>
</dbReference>
<dbReference type="SMART" id="SM00881">
    <property type="entry name" value="CoA_binding"/>
    <property type="match status" value="1"/>
</dbReference>
<dbReference type="InterPro" id="IPR003781">
    <property type="entry name" value="CoA-bd"/>
</dbReference>
<dbReference type="KEGG" id="dol:Dole_0138"/>
<proteinExistence type="predicted"/>
<organism evidence="2 3">
    <name type="scientific">Desulfosudis oleivorans (strain DSM 6200 / JCM 39069 / Hxd3)</name>
    <name type="common">Desulfococcus oleovorans</name>
    <dbReference type="NCBI Taxonomy" id="96561"/>
    <lineage>
        <taxon>Bacteria</taxon>
        <taxon>Pseudomonadati</taxon>
        <taxon>Thermodesulfobacteriota</taxon>
        <taxon>Desulfobacteria</taxon>
        <taxon>Desulfobacterales</taxon>
        <taxon>Desulfosudaceae</taxon>
        <taxon>Desulfosudis</taxon>
    </lineage>
</organism>
<evidence type="ECO:0000313" key="3">
    <source>
        <dbReference type="Proteomes" id="UP000008561"/>
    </source>
</evidence>
<dbReference type="InterPro" id="IPR032875">
    <property type="entry name" value="Succ_CoA_lig_flav_dom"/>
</dbReference>
<name>A8ZSN5_DESOH</name>
<evidence type="ECO:0000259" key="1">
    <source>
        <dbReference type="SMART" id="SM00881"/>
    </source>
</evidence>
<dbReference type="Gene3D" id="3.40.50.261">
    <property type="entry name" value="Succinyl-CoA synthetase domains"/>
    <property type="match status" value="2"/>
</dbReference>
<accession>A8ZSN5</accession>
<dbReference type="HOGENOM" id="CLU_007415_2_3_7"/>
<dbReference type="Pfam" id="PF13607">
    <property type="entry name" value="Succ_CoA_lig"/>
    <property type="match status" value="1"/>
</dbReference>
<dbReference type="Pfam" id="PF19045">
    <property type="entry name" value="Ligase_CoA_2"/>
    <property type="match status" value="1"/>
</dbReference>
<dbReference type="InterPro" id="IPR016102">
    <property type="entry name" value="Succinyl-CoA_synth-like"/>
</dbReference>
<dbReference type="PANTHER" id="PTHR42793">
    <property type="entry name" value="COA BINDING DOMAIN CONTAINING PROTEIN"/>
    <property type="match status" value="1"/>
</dbReference>
<dbReference type="STRING" id="96561.Dole_0138"/>
<sequence length="492" mass="52745">MTDPIEAHRLYGMTHPKSVAIFGASNNHSSMGTIILRAMMAFDFPGKIYPVHLKEKEVQGLTAFDSVESLPEAPDLAVIVLPTRIVCETMEACGKKGIRNAIVVSGGFKEVGPEGAEREKELAAIAGKYGISIIGPNCLGVTNAHARLNTTPHRYYGKPGFIGLVSQSGSFVTQMFAYLDQLHLGFSTAFSIGNEVNTDLVDCLEFLGACPDTKVIALYVEAIRRGRKFVETARKIVPHKPIVALYVGGSETGRKAALSHTGSMSGPDDLYSGIFRQSGVIRVSSITELFDCCMAFGHLPQPAANRVFIQTHSGGPGAVAADACGRSGLVLPEPSAKTAEKLKALVPATGSVKNPIDLTFTKDMTQFFADIPGVLLEDPGCDALMFYYYTPADMIKRVLLQMGVPAAELDAKMDEVSQHISAQMQGLIKRSGKPVFCFSYQGRSETAVQSLSALGVPFYQGPERAVRALAAMVAYGTLKEKIVRQSGIDPSA</sequence>
<dbReference type="Pfam" id="PF13380">
    <property type="entry name" value="CoA_binding_2"/>
    <property type="match status" value="1"/>
</dbReference>
<dbReference type="EMBL" id="CP000859">
    <property type="protein sequence ID" value="ABW65948.1"/>
    <property type="molecule type" value="Genomic_DNA"/>
</dbReference>
<protein>
    <submittedName>
        <fullName evidence="2">CoA-binding domain protein</fullName>
    </submittedName>
</protein>
<dbReference type="eggNOG" id="COG1042">
    <property type="taxonomic scope" value="Bacteria"/>
</dbReference>
<gene>
    <name evidence="2" type="ordered locus">Dole_0138</name>
</gene>
<dbReference type="SUPFAM" id="SSF51735">
    <property type="entry name" value="NAD(P)-binding Rossmann-fold domains"/>
    <property type="match status" value="1"/>
</dbReference>
<keyword evidence="3" id="KW-1185">Reference proteome</keyword>
<dbReference type="Proteomes" id="UP000008561">
    <property type="component" value="Chromosome"/>
</dbReference>
<dbReference type="RefSeq" id="WP_012173567.1">
    <property type="nucleotide sequence ID" value="NC_009943.1"/>
</dbReference>
<dbReference type="InterPro" id="IPR036291">
    <property type="entry name" value="NAD(P)-bd_dom_sf"/>
</dbReference>
<dbReference type="PANTHER" id="PTHR42793:SF1">
    <property type="entry name" value="PEPTIDYL-LYSINE N-ACETYLTRANSFERASE PATZ"/>
    <property type="match status" value="1"/>
</dbReference>
<dbReference type="SUPFAM" id="SSF52210">
    <property type="entry name" value="Succinyl-CoA synthetase domains"/>
    <property type="match status" value="2"/>
</dbReference>
<dbReference type="AlphaFoldDB" id="A8ZSN5"/>
<evidence type="ECO:0000313" key="2">
    <source>
        <dbReference type="EMBL" id="ABW65948.1"/>
    </source>
</evidence>
<dbReference type="Gene3D" id="3.40.50.720">
    <property type="entry name" value="NAD(P)-binding Rossmann-like Domain"/>
    <property type="match status" value="1"/>
</dbReference>
<feature type="domain" description="CoA-binding" evidence="1">
    <location>
        <begin position="13"/>
        <end position="108"/>
    </location>
</feature>
<reference evidence="2 3" key="1">
    <citation type="submission" date="2007-10" db="EMBL/GenBank/DDBJ databases">
        <title>Complete sequence of Desulfococcus oleovorans Hxd3.</title>
        <authorList>
            <consortium name="US DOE Joint Genome Institute"/>
            <person name="Copeland A."/>
            <person name="Lucas S."/>
            <person name="Lapidus A."/>
            <person name="Barry K."/>
            <person name="Glavina del Rio T."/>
            <person name="Dalin E."/>
            <person name="Tice H."/>
            <person name="Pitluck S."/>
            <person name="Kiss H."/>
            <person name="Brettin T."/>
            <person name="Bruce D."/>
            <person name="Detter J.C."/>
            <person name="Han C."/>
            <person name="Schmutz J."/>
            <person name="Larimer F."/>
            <person name="Land M."/>
            <person name="Hauser L."/>
            <person name="Kyrpides N."/>
            <person name="Kim E."/>
            <person name="Wawrik B."/>
            <person name="Richardson P."/>
        </authorList>
    </citation>
    <scope>NUCLEOTIDE SEQUENCE [LARGE SCALE GENOMIC DNA]</scope>
    <source>
        <strain evidence="3">DSM 6200 / JCM 39069 / Hxd3</strain>
    </source>
</reference>
<dbReference type="OrthoDB" id="9791027at2"/>
<dbReference type="InterPro" id="IPR043938">
    <property type="entry name" value="Ligase_CoA_dom"/>
</dbReference>